<dbReference type="Proteomes" id="UP000016930">
    <property type="component" value="Unassembled WGS sequence"/>
</dbReference>
<evidence type="ECO:0000313" key="2">
    <source>
        <dbReference type="EMBL" id="EMD30928.1"/>
    </source>
</evidence>
<accession>M2Q2B8</accession>
<dbReference type="AlphaFoldDB" id="M2Q2B8"/>
<keyword evidence="1" id="KW-0175">Coiled coil</keyword>
<evidence type="ECO:0000256" key="1">
    <source>
        <dbReference type="SAM" id="Coils"/>
    </source>
</evidence>
<sequence>MPATRASNSEKHLGLPDKPRTWRSSAQVYFYFIKSAHLYTAYNVGTVAVPSAQVQADAAAKVAAAKQKMDEKAATLKRLAKMEDKKAKELEEKKKRVYTPAKTKQSKNQSVPGMEGTTSILTIFVYCNNFAVVRTLLGLLSCF</sequence>
<reference evidence="2 3" key="1">
    <citation type="journal article" date="2012" name="Proc. Natl. Acad. Sci. U.S.A.">
        <title>Comparative genomics of Ceriporiopsis subvermispora and Phanerochaete chrysosporium provide insight into selective ligninolysis.</title>
        <authorList>
            <person name="Fernandez-Fueyo E."/>
            <person name="Ruiz-Duenas F.J."/>
            <person name="Ferreira P."/>
            <person name="Floudas D."/>
            <person name="Hibbett D.S."/>
            <person name="Canessa P."/>
            <person name="Larrondo L.F."/>
            <person name="James T.Y."/>
            <person name="Seelenfreund D."/>
            <person name="Lobos S."/>
            <person name="Polanco R."/>
            <person name="Tello M."/>
            <person name="Honda Y."/>
            <person name="Watanabe T."/>
            <person name="Watanabe T."/>
            <person name="Ryu J.S."/>
            <person name="Kubicek C.P."/>
            <person name="Schmoll M."/>
            <person name="Gaskell J."/>
            <person name="Hammel K.E."/>
            <person name="St John F.J."/>
            <person name="Vanden Wymelenberg A."/>
            <person name="Sabat G."/>
            <person name="Splinter BonDurant S."/>
            <person name="Syed K."/>
            <person name="Yadav J.S."/>
            <person name="Doddapaneni H."/>
            <person name="Subramanian V."/>
            <person name="Lavin J.L."/>
            <person name="Oguiza J.A."/>
            <person name="Perez G."/>
            <person name="Pisabarro A.G."/>
            <person name="Ramirez L."/>
            <person name="Santoyo F."/>
            <person name="Master E."/>
            <person name="Coutinho P.M."/>
            <person name="Henrissat B."/>
            <person name="Lombard V."/>
            <person name="Magnuson J.K."/>
            <person name="Kuees U."/>
            <person name="Hori C."/>
            <person name="Igarashi K."/>
            <person name="Samejima M."/>
            <person name="Held B.W."/>
            <person name="Barry K.W."/>
            <person name="LaButti K.M."/>
            <person name="Lapidus A."/>
            <person name="Lindquist E.A."/>
            <person name="Lucas S.M."/>
            <person name="Riley R."/>
            <person name="Salamov A.A."/>
            <person name="Hoffmeister D."/>
            <person name="Schwenk D."/>
            <person name="Hadar Y."/>
            <person name="Yarden O."/>
            <person name="de Vries R.P."/>
            <person name="Wiebenga A."/>
            <person name="Stenlid J."/>
            <person name="Eastwood D."/>
            <person name="Grigoriev I.V."/>
            <person name="Berka R.M."/>
            <person name="Blanchette R.A."/>
            <person name="Kersten P."/>
            <person name="Martinez A.T."/>
            <person name="Vicuna R."/>
            <person name="Cullen D."/>
        </authorList>
    </citation>
    <scope>NUCLEOTIDE SEQUENCE [LARGE SCALE GENOMIC DNA]</scope>
    <source>
        <strain evidence="2 3">B</strain>
    </source>
</reference>
<name>M2Q2B8_CERS8</name>
<feature type="coiled-coil region" evidence="1">
    <location>
        <begin position="62"/>
        <end position="96"/>
    </location>
</feature>
<proteinExistence type="predicted"/>
<dbReference type="HOGENOM" id="CLU_1805944_0_0_1"/>
<evidence type="ECO:0000313" key="3">
    <source>
        <dbReference type="Proteomes" id="UP000016930"/>
    </source>
</evidence>
<dbReference type="EMBL" id="KB445828">
    <property type="protein sequence ID" value="EMD30928.1"/>
    <property type="molecule type" value="Genomic_DNA"/>
</dbReference>
<protein>
    <submittedName>
        <fullName evidence="2">Uncharacterized protein</fullName>
    </submittedName>
</protein>
<keyword evidence="3" id="KW-1185">Reference proteome</keyword>
<organism evidence="2 3">
    <name type="scientific">Ceriporiopsis subvermispora (strain B)</name>
    <name type="common">White-rot fungus</name>
    <name type="synonym">Gelatoporia subvermispora</name>
    <dbReference type="NCBI Taxonomy" id="914234"/>
    <lineage>
        <taxon>Eukaryota</taxon>
        <taxon>Fungi</taxon>
        <taxon>Dikarya</taxon>
        <taxon>Basidiomycota</taxon>
        <taxon>Agaricomycotina</taxon>
        <taxon>Agaricomycetes</taxon>
        <taxon>Polyporales</taxon>
        <taxon>Gelatoporiaceae</taxon>
        <taxon>Gelatoporia</taxon>
    </lineage>
</organism>
<gene>
    <name evidence="2" type="ORF">CERSUDRAFT_100843</name>
</gene>